<dbReference type="AlphaFoldDB" id="A0AA88QI02"/>
<reference evidence="3" key="1">
    <citation type="submission" date="2022-12" db="EMBL/GenBank/DDBJ databases">
        <title>Draft genome assemblies for two species of Escallonia (Escalloniales).</title>
        <authorList>
            <person name="Chanderbali A."/>
            <person name="Dervinis C."/>
            <person name="Anghel I."/>
            <person name="Soltis D."/>
            <person name="Soltis P."/>
            <person name="Zapata F."/>
        </authorList>
    </citation>
    <scope>NUCLEOTIDE SEQUENCE</scope>
    <source>
        <strain evidence="3">UCBG92.1500</strain>
        <tissue evidence="3">Leaf</tissue>
    </source>
</reference>
<dbReference type="Proteomes" id="UP001187471">
    <property type="component" value="Unassembled WGS sequence"/>
</dbReference>
<feature type="transmembrane region" description="Helical" evidence="2">
    <location>
        <begin position="86"/>
        <end position="109"/>
    </location>
</feature>
<proteinExistence type="predicted"/>
<dbReference type="EMBL" id="JAVXUO010002623">
    <property type="protein sequence ID" value="KAK2970984.1"/>
    <property type="molecule type" value="Genomic_DNA"/>
</dbReference>
<evidence type="ECO:0000313" key="4">
    <source>
        <dbReference type="Proteomes" id="UP001187471"/>
    </source>
</evidence>
<keyword evidence="2" id="KW-1133">Transmembrane helix</keyword>
<evidence type="ECO:0000256" key="1">
    <source>
        <dbReference type="SAM" id="MobiDB-lite"/>
    </source>
</evidence>
<feature type="region of interest" description="Disordered" evidence="1">
    <location>
        <begin position="342"/>
        <end position="367"/>
    </location>
</feature>
<keyword evidence="2" id="KW-0812">Transmembrane</keyword>
<protein>
    <submittedName>
        <fullName evidence="3">Uncharacterized protein</fullName>
    </submittedName>
</protein>
<accession>A0AA88QI02</accession>
<evidence type="ECO:0000313" key="3">
    <source>
        <dbReference type="EMBL" id="KAK2970984.1"/>
    </source>
</evidence>
<name>A0AA88QI02_9ASTE</name>
<sequence>MAHRLVSSKRPTRYASAASCSAATAELWNRRSVLKSWAISLTSLWKGSFLIRSSVLFWYFRISLSATVPGLNLCGFFTPPVAGADFLAAFVASCFLGAFPPVDFLAVCFRTISWKLRGCYKGTRASDNGETVSKNNSDATGQELWNFLPVAISKRKHQMQRRSKIIKEIIFGSNQIIDLADSHDPCKLGVQSRTNDKMQKEIQTKTAIPPHSTHRYFLRLRHTWGRNSTYDLNTESRPTKIDLKLDTKKPKLRNSLSPFTADSASKLDVLGHDGDPLGMNGAQIGVLEETHQVRLRRLLQSCHGGALEPEVRLEVLGDFPDQSLEGQLPDQQLGALLVLPNLPQRHSPRPESVRLLDPSGGGSRFPRRLGRQLLPRRLPSGGLPCRLLGTCHLRVCDF</sequence>
<evidence type="ECO:0000256" key="2">
    <source>
        <dbReference type="SAM" id="Phobius"/>
    </source>
</evidence>
<keyword evidence="4" id="KW-1185">Reference proteome</keyword>
<gene>
    <name evidence="3" type="ORF">RJ640_029538</name>
</gene>
<comment type="caution">
    <text evidence="3">The sequence shown here is derived from an EMBL/GenBank/DDBJ whole genome shotgun (WGS) entry which is preliminary data.</text>
</comment>
<organism evidence="3 4">
    <name type="scientific">Escallonia rubra</name>
    <dbReference type="NCBI Taxonomy" id="112253"/>
    <lineage>
        <taxon>Eukaryota</taxon>
        <taxon>Viridiplantae</taxon>
        <taxon>Streptophyta</taxon>
        <taxon>Embryophyta</taxon>
        <taxon>Tracheophyta</taxon>
        <taxon>Spermatophyta</taxon>
        <taxon>Magnoliopsida</taxon>
        <taxon>eudicotyledons</taxon>
        <taxon>Gunneridae</taxon>
        <taxon>Pentapetalae</taxon>
        <taxon>asterids</taxon>
        <taxon>campanulids</taxon>
        <taxon>Escalloniales</taxon>
        <taxon>Escalloniaceae</taxon>
        <taxon>Escallonia</taxon>
    </lineage>
</organism>
<keyword evidence="2" id="KW-0472">Membrane</keyword>